<gene>
    <name evidence="2" type="ORF">A3SI_19526</name>
</gene>
<dbReference type="InterPro" id="IPR052892">
    <property type="entry name" value="NA-targeting_endonuclease"/>
</dbReference>
<keyword evidence="3" id="KW-1185">Reference proteome</keyword>
<accession>I5BSP8</accession>
<keyword evidence="2" id="KW-0255">Endonuclease</keyword>
<organism evidence="2 3">
    <name type="scientific">Nitritalea halalkaliphila LW7</name>
    <dbReference type="NCBI Taxonomy" id="1189621"/>
    <lineage>
        <taxon>Bacteria</taxon>
        <taxon>Pseudomonadati</taxon>
        <taxon>Bacteroidota</taxon>
        <taxon>Cytophagia</taxon>
        <taxon>Cytophagales</taxon>
        <taxon>Cyclobacteriaceae</taxon>
        <taxon>Nitritalea</taxon>
    </lineage>
</organism>
<evidence type="ECO:0000313" key="3">
    <source>
        <dbReference type="Proteomes" id="UP000005551"/>
    </source>
</evidence>
<dbReference type="InterPro" id="IPR029471">
    <property type="entry name" value="HNH_5"/>
</dbReference>
<dbReference type="GO" id="GO:0008270">
    <property type="term" value="F:zinc ion binding"/>
    <property type="evidence" value="ECO:0007669"/>
    <property type="project" value="InterPro"/>
</dbReference>
<dbReference type="PANTHER" id="PTHR33877">
    <property type="entry name" value="SLL1193 PROTEIN"/>
    <property type="match status" value="1"/>
</dbReference>
<proteinExistence type="predicted"/>
<dbReference type="SMART" id="SM00507">
    <property type="entry name" value="HNHc"/>
    <property type="match status" value="1"/>
</dbReference>
<dbReference type="Gene3D" id="1.10.30.50">
    <property type="match status" value="1"/>
</dbReference>
<reference evidence="2 3" key="1">
    <citation type="submission" date="2012-05" db="EMBL/GenBank/DDBJ databases">
        <title>Genome sequence of Nitritalea halalkaliphila LW7.</title>
        <authorList>
            <person name="Jangir P.K."/>
            <person name="Singh A."/>
            <person name="Shivaji S."/>
            <person name="Sharma R."/>
        </authorList>
    </citation>
    <scope>NUCLEOTIDE SEQUENCE [LARGE SCALE GENOMIC DNA]</scope>
    <source>
        <strain evidence="2 3">LW7</strain>
    </source>
</reference>
<protein>
    <submittedName>
        <fullName evidence="2">HNH endonuclease</fullName>
    </submittedName>
</protein>
<evidence type="ECO:0000259" key="1">
    <source>
        <dbReference type="SMART" id="SM00507"/>
    </source>
</evidence>
<dbReference type="OrthoDB" id="9802901at2"/>
<feature type="domain" description="HNH nuclease" evidence="1">
    <location>
        <begin position="71"/>
        <end position="121"/>
    </location>
</feature>
<dbReference type="Pfam" id="PF14279">
    <property type="entry name" value="HNH_5"/>
    <property type="match status" value="1"/>
</dbReference>
<dbReference type="CDD" id="cd00085">
    <property type="entry name" value="HNHc"/>
    <property type="match status" value="1"/>
</dbReference>
<dbReference type="AlphaFoldDB" id="I5BSP8"/>
<name>I5BSP8_9BACT</name>
<dbReference type="PANTHER" id="PTHR33877:SF2">
    <property type="entry name" value="OS07G0170200 PROTEIN"/>
    <property type="match status" value="1"/>
</dbReference>
<dbReference type="STRING" id="1189621.A3SI_19526"/>
<sequence>MEKRVLILNLDHTPIAVVSAQKALVLLFLNKATSLSHYESLEIRTVSRSFRYPAVVRLDAYKNIPYRGVLLTRNNVFRRDKGQCQYCGSVKNLTVDHVIPRSKGGKTSWTNLITACNRCNTYKGDKKPEEVGFRLPYAPYKPTLSHFLADYAERHAMEWLPFLEVKPVG</sequence>
<comment type="caution">
    <text evidence="2">The sequence shown here is derived from an EMBL/GenBank/DDBJ whole genome shotgun (WGS) entry which is preliminary data.</text>
</comment>
<dbReference type="Proteomes" id="UP000005551">
    <property type="component" value="Unassembled WGS sequence"/>
</dbReference>
<dbReference type="RefSeq" id="WP_009057528.1">
    <property type="nucleotide sequence ID" value="NZ_AJYA01000078.1"/>
</dbReference>
<dbReference type="GO" id="GO:0004519">
    <property type="term" value="F:endonuclease activity"/>
    <property type="evidence" value="ECO:0007669"/>
    <property type="project" value="UniProtKB-KW"/>
</dbReference>
<dbReference type="EMBL" id="AJYA01000078">
    <property type="protein sequence ID" value="EIM72600.1"/>
    <property type="molecule type" value="Genomic_DNA"/>
</dbReference>
<keyword evidence="2" id="KW-0378">Hydrolase</keyword>
<dbReference type="InterPro" id="IPR003615">
    <property type="entry name" value="HNH_nuc"/>
</dbReference>
<dbReference type="PATRIC" id="fig|1189621.3.peg.4060"/>
<keyword evidence="2" id="KW-0540">Nuclease</keyword>
<evidence type="ECO:0000313" key="2">
    <source>
        <dbReference type="EMBL" id="EIM72600.1"/>
    </source>
</evidence>
<dbReference type="GO" id="GO:0003676">
    <property type="term" value="F:nucleic acid binding"/>
    <property type="evidence" value="ECO:0007669"/>
    <property type="project" value="InterPro"/>
</dbReference>